<dbReference type="GO" id="GO:0004497">
    <property type="term" value="F:monooxygenase activity"/>
    <property type="evidence" value="ECO:0007669"/>
    <property type="project" value="UniProtKB-KW"/>
</dbReference>
<dbReference type="SUPFAM" id="SSF51905">
    <property type="entry name" value="FAD/NAD(P)-binding domain"/>
    <property type="match status" value="1"/>
</dbReference>
<organism evidence="3 4">
    <name type="scientific">Eleusine coracana subsp. coracana</name>
    <dbReference type="NCBI Taxonomy" id="191504"/>
    <lineage>
        <taxon>Eukaryota</taxon>
        <taxon>Viridiplantae</taxon>
        <taxon>Streptophyta</taxon>
        <taxon>Embryophyta</taxon>
        <taxon>Tracheophyta</taxon>
        <taxon>Spermatophyta</taxon>
        <taxon>Magnoliopsida</taxon>
        <taxon>Liliopsida</taxon>
        <taxon>Poales</taxon>
        <taxon>Poaceae</taxon>
        <taxon>PACMAD clade</taxon>
        <taxon>Chloridoideae</taxon>
        <taxon>Cynodonteae</taxon>
        <taxon>Eleusininae</taxon>
        <taxon>Eleusine</taxon>
    </lineage>
</organism>
<accession>A0AAV5ED48</accession>
<dbReference type="Proteomes" id="UP001054889">
    <property type="component" value="Unassembled WGS sequence"/>
</dbReference>
<dbReference type="AlphaFoldDB" id="A0AAV5ED48"/>
<keyword evidence="1" id="KW-0560">Oxidoreductase</keyword>
<dbReference type="EMBL" id="BQKI01000075">
    <property type="protein sequence ID" value="GJN20555.1"/>
    <property type="molecule type" value="Genomic_DNA"/>
</dbReference>
<evidence type="ECO:0000313" key="4">
    <source>
        <dbReference type="Proteomes" id="UP001054889"/>
    </source>
</evidence>
<reference evidence="3" key="1">
    <citation type="journal article" date="2018" name="DNA Res.">
        <title>Multiple hybrid de novo genome assembly of finger millet, an orphan allotetraploid crop.</title>
        <authorList>
            <person name="Hatakeyama M."/>
            <person name="Aluri S."/>
            <person name="Balachadran M.T."/>
            <person name="Sivarajan S.R."/>
            <person name="Patrignani A."/>
            <person name="Gruter S."/>
            <person name="Poveda L."/>
            <person name="Shimizu-Inatsugi R."/>
            <person name="Baeten J."/>
            <person name="Francoijs K.J."/>
            <person name="Nataraja K.N."/>
            <person name="Reddy Y.A.N."/>
            <person name="Phadnis S."/>
            <person name="Ravikumar R.L."/>
            <person name="Schlapbach R."/>
            <person name="Sreeman S.M."/>
            <person name="Shimizu K.K."/>
        </authorList>
    </citation>
    <scope>NUCLEOTIDE SEQUENCE</scope>
</reference>
<dbReference type="InterPro" id="IPR036188">
    <property type="entry name" value="FAD/NAD-bd_sf"/>
</dbReference>
<comment type="caution">
    <text evidence="3">The sequence shown here is derived from an EMBL/GenBank/DDBJ whole genome shotgun (WGS) entry which is preliminary data.</text>
</comment>
<evidence type="ECO:0000256" key="2">
    <source>
        <dbReference type="ARBA" id="ARBA00023033"/>
    </source>
</evidence>
<dbReference type="Gene3D" id="3.50.50.60">
    <property type="entry name" value="FAD/NAD(P)-binding domain"/>
    <property type="match status" value="1"/>
</dbReference>
<gene>
    <name evidence="3" type="primary">gb07947</name>
    <name evidence="3" type="ORF">PR202_gb07947</name>
</gene>
<dbReference type="InterPro" id="IPR044560">
    <property type="entry name" value="MOase"/>
</dbReference>
<keyword evidence="4" id="KW-1185">Reference proteome</keyword>
<reference evidence="3" key="2">
    <citation type="submission" date="2021-12" db="EMBL/GenBank/DDBJ databases">
        <title>Resequencing data analysis of finger millet.</title>
        <authorList>
            <person name="Hatakeyama M."/>
            <person name="Aluri S."/>
            <person name="Balachadran M.T."/>
            <person name="Sivarajan S.R."/>
            <person name="Poveda L."/>
            <person name="Shimizu-Inatsugi R."/>
            <person name="Schlapbach R."/>
            <person name="Sreeman S.M."/>
            <person name="Shimizu K.K."/>
        </authorList>
    </citation>
    <scope>NUCLEOTIDE SEQUENCE</scope>
</reference>
<protein>
    <submittedName>
        <fullName evidence="3">Uncharacterized protein</fullName>
    </submittedName>
</protein>
<sequence>MRRVKEKRSKSLALNVVLLPLATAVPLLLSVLRRNISRYDVFIAGDALHPMMSELRQGGCAALEDVVVLTGCLGDTFSVK</sequence>
<dbReference type="PANTHER" id="PTHR45934:SF4">
    <property type="entry name" value="OS03G0155000 PROTEIN"/>
    <property type="match status" value="1"/>
</dbReference>
<evidence type="ECO:0000256" key="1">
    <source>
        <dbReference type="ARBA" id="ARBA00023002"/>
    </source>
</evidence>
<name>A0AAV5ED48_ELECO</name>
<proteinExistence type="predicted"/>
<keyword evidence="2" id="KW-0503">Monooxygenase</keyword>
<evidence type="ECO:0000313" key="3">
    <source>
        <dbReference type="EMBL" id="GJN20555.1"/>
    </source>
</evidence>
<dbReference type="PANTHER" id="PTHR45934">
    <property type="entry name" value="FAD/NAD(P)-BINDING OXIDOREDUCTASE FAMILY PROTEIN"/>
    <property type="match status" value="1"/>
</dbReference>